<gene>
    <name evidence="10" type="ORF">KAK10_02375</name>
</gene>
<evidence type="ECO:0000256" key="8">
    <source>
        <dbReference type="RuleBase" id="RU364072"/>
    </source>
</evidence>
<keyword evidence="4 8" id="KW-0276">Fatty acid metabolism</keyword>
<dbReference type="Gene3D" id="2.40.50.100">
    <property type="match status" value="1"/>
</dbReference>
<evidence type="ECO:0000256" key="3">
    <source>
        <dbReference type="ARBA" id="ARBA00022516"/>
    </source>
</evidence>
<dbReference type="PROSITE" id="PS50968">
    <property type="entry name" value="BIOTINYL_LIPOYL"/>
    <property type="match status" value="1"/>
</dbReference>
<dbReference type="InterPro" id="IPR001249">
    <property type="entry name" value="AcCoA_biotinCC"/>
</dbReference>
<evidence type="ECO:0000256" key="4">
    <source>
        <dbReference type="ARBA" id="ARBA00022832"/>
    </source>
</evidence>
<dbReference type="PROSITE" id="PS00188">
    <property type="entry name" value="BIOTIN"/>
    <property type="match status" value="1"/>
</dbReference>
<evidence type="ECO:0000259" key="9">
    <source>
        <dbReference type="PROSITE" id="PS50968"/>
    </source>
</evidence>
<organism evidence="10 11">
    <name type="scientific">Periweissella beninensis</name>
    <dbReference type="NCBI Taxonomy" id="504936"/>
    <lineage>
        <taxon>Bacteria</taxon>
        <taxon>Bacillati</taxon>
        <taxon>Bacillota</taxon>
        <taxon>Bacilli</taxon>
        <taxon>Lactobacillales</taxon>
        <taxon>Lactobacillaceae</taxon>
        <taxon>Periweissella</taxon>
    </lineage>
</organism>
<dbReference type="PRINTS" id="PR01071">
    <property type="entry name" value="ACOABIOTINCC"/>
</dbReference>
<keyword evidence="5 8" id="KW-0443">Lipid metabolism</keyword>
<keyword evidence="7 8" id="KW-0092">Biotin</keyword>
<dbReference type="RefSeq" id="WP_205143261.1">
    <property type="nucleotide sequence ID" value="NZ_JAFBDN010000004.1"/>
</dbReference>
<keyword evidence="6 8" id="KW-0275">Fatty acid biosynthesis</keyword>
<dbReference type="EMBL" id="JAGMVS010000039">
    <property type="protein sequence ID" value="MCM2436778.1"/>
    <property type="molecule type" value="Genomic_DNA"/>
</dbReference>
<comment type="caution">
    <text evidence="10">The sequence shown here is derived from an EMBL/GenBank/DDBJ whole genome shotgun (WGS) entry which is preliminary data.</text>
</comment>
<dbReference type="CDD" id="cd06850">
    <property type="entry name" value="biotinyl_domain"/>
    <property type="match status" value="1"/>
</dbReference>
<sequence length="150" mass="16403">MNLKDIQNLLTQFDASSLQELDLSDGTEKIYFSKQINRHSHTPSVTTTSSDEASPLIPVAAAMTDNKNNSQLTIKSPLVGTVYLQPGDDQPVYKQVGDHVAVGEPLAIIEAMKMMTEIPSTVTGTVTSILVKNEEIVEYDQPLMTIQPID</sequence>
<dbReference type="Pfam" id="PF00364">
    <property type="entry name" value="Biotin_lipoyl"/>
    <property type="match status" value="1"/>
</dbReference>
<dbReference type="SUPFAM" id="SSF51230">
    <property type="entry name" value="Single hybrid motif"/>
    <property type="match status" value="1"/>
</dbReference>
<name>A0ABT0VI24_9LACO</name>
<dbReference type="PANTHER" id="PTHR45266">
    <property type="entry name" value="OXALOACETATE DECARBOXYLASE ALPHA CHAIN"/>
    <property type="match status" value="1"/>
</dbReference>
<protein>
    <recommendedName>
        <fullName evidence="2 8">Biotin carboxyl carrier protein of acetyl-CoA carboxylase</fullName>
    </recommendedName>
</protein>
<keyword evidence="11" id="KW-1185">Reference proteome</keyword>
<evidence type="ECO:0000313" key="10">
    <source>
        <dbReference type="EMBL" id="MCM2436778.1"/>
    </source>
</evidence>
<evidence type="ECO:0000256" key="5">
    <source>
        <dbReference type="ARBA" id="ARBA00023098"/>
    </source>
</evidence>
<comment type="pathway">
    <text evidence="1 8">Lipid metabolism; fatty acid biosynthesis.</text>
</comment>
<dbReference type="Proteomes" id="UP001057481">
    <property type="component" value="Unassembled WGS sequence"/>
</dbReference>
<evidence type="ECO:0000256" key="7">
    <source>
        <dbReference type="ARBA" id="ARBA00023267"/>
    </source>
</evidence>
<dbReference type="InterPro" id="IPR001882">
    <property type="entry name" value="Biotin_BS"/>
</dbReference>
<comment type="function">
    <text evidence="8">This protein is a component of the acetyl coenzyme A carboxylase complex; first, biotin carboxylase catalyzes the carboxylation of the carrier protein and then the transcarboxylase transfers the carboxyl group to form malonyl-CoA.</text>
</comment>
<dbReference type="InterPro" id="IPR011053">
    <property type="entry name" value="Single_hybrid_motif"/>
</dbReference>
<accession>A0ABT0VI24</accession>
<dbReference type="InterPro" id="IPR050709">
    <property type="entry name" value="Biotin_Carboxyl_Carrier/Decarb"/>
</dbReference>
<evidence type="ECO:0000313" key="11">
    <source>
        <dbReference type="Proteomes" id="UP001057481"/>
    </source>
</evidence>
<proteinExistence type="predicted"/>
<evidence type="ECO:0000256" key="6">
    <source>
        <dbReference type="ARBA" id="ARBA00023160"/>
    </source>
</evidence>
<dbReference type="PANTHER" id="PTHR45266:SF3">
    <property type="entry name" value="OXALOACETATE DECARBOXYLASE ALPHA CHAIN"/>
    <property type="match status" value="1"/>
</dbReference>
<feature type="domain" description="Lipoyl-binding" evidence="9">
    <location>
        <begin position="71"/>
        <end position="147"/>
    </location>
</feature>
<dbReference type="InterPro" id="IPR000089">
    <property type="entry name" value="Biotin_lipoyl"/>
</dbReference>
<keyword evidence="3 8" id="KW-0444">Lipid biosynthesis</keyword>
<reference evidence="10" key="1">
    <citation type="submission" date="2021-04" db="EMBL/GenBank/DDBJ databases">
        <title>Taxonomic assessment of Weissella genus.</title>
        <authorList>
            <person name="Fanelli F."/>
            <person name="Chieffi D."/>
            <person name="Dell'Aquila A."/>
            <person name="Gyu-Sung C."/>
            <person name="Franz C.M.A.P."/>
            <person name="Fusco V."/>
        </authorList>
    </citation>
    <scope>NUCLEOTIDE SEQUENCE</scope>
    <source>
        <strain evidence="10">LMG 25373</strain>
    </source>
</reference>
<evidence type="ECO:0000256" key="2">
    <source>
        <dbReference type="ARBA" id="ARBA00017562"/>
    </source>
</evidence>
<evidence type="ECO:0000256" key="1">
    <source>
        <dbReference type="ARBA" id="ARBA00005194"/>
    </source>
</evidence>